<feature type="domain" description="DUF3298" evidence="1">
    <location>
        <begin position="204"/>
        <end position="283"/>
    </location>
</feature>
<gene>
    <name evidence="2" type="ORF">PSM36_1884</name>
</gene>
<dbReference type="InterPro" id="IPR021729">
    <property type="entry name" value="DUF3298"/>
</dbReference>
<evidence type="ECO:0000313" key="2">
    <source>
        <dbReference type="EMBL" id="SCD20700.1"/>
    </source>
</evidence>
<reference evidence="3" key="1">
    <citation type="submission" date="2016-08" db="EMBL/GenBank/DDBJ databases">
        <authorList>
            <person name="Wibberg D."/>
        </authorList>
    </citation>
    <scope>NUCLEOTIDE SEQUENCE [LARGE SCALE GENOMIC DNA]</scope>
</reference>
<dbReference type="AlphaFoldDB" id="A0A1R3T0M0"/>
<dbReference type="Gene3D" id="3.90.640.20">
    <property type="entry name" value="Heat-shock cognate protein, ATPase"/>
    <property type="match status" value="1"/>
</dbReference>
<organism evidence="2 3">
    <name type="scientific">Proteiniphilum saccharofermentans</name>
    <dbReference type="NCBI Taxonomy" id="1642647"/>
    <lineage>
        <taxon>Bacteria</taxon>
        <taxon>Pseudomonadati</taxon>
        <taxon>Bacteroidota</taxon>
        <taxon>Bacteroidia</taxon>
        <taxon>Bacteroidales</taxon>
        <taxon>Dysgonomonadaceae</taxon>
        <taxon>Proteiniphilum</taxon>
    </lineage>
</organism>
<dbReference type="Gene3D" id="3.30.565.40">
    <property type="entry name" value="Fervidobacterium nodosum Rt17-B1 like"/>
    <property type="match status" value="1"/>
</dbReference>
<protein>
    <submittedName>
        <fullName evidence="2">Putative membrane protein</fullName>
    </submittedName>
</protein>
<name>A0A1R3T0M0_9BACT</name>
<evidence type="ECO:0000259" key="1">
    <source>
        <dbReference type="Pfam" id="PF11738"/>
    </source>
</evidence>
<sequence length="302" mass="34410">MGIHHRMSVVLLFMLTLSFFISCNQQSGRSMFRAENNVEFDTVSLVARHHLDGDTANPYCNIEVDFIYPVSSGKMNLDMLQQFFIRNTFGAPYDTLSPPDAVQAYIRNYIENYTADAGTYRESADEIRELNSLISGIDVSDSEHYTEDFFYSYYESISDSIVYNYHEVLSFQVKQSNNKGGAASYDSYRNYVLNLNTGRQVTENDIFNAGYDTALQRLIITSLLEQANAGSVEELEDLGFFGVREIVPNQNFLLDDKGIIYTYNKGEYSAYQLDAPQVFIPYEMIFPLLRENSVAAKLADLK</sequence>
<dbReference type="STRING" id="1642647.PSM36_1884"/>
<dbReference type="EMBL" id="LT605205">
    <property type="protein sequence ID" value="SCD20700.1"/>
    <property type="molecule type" value="Genomic_DNA"/>
</dbReference>
<accession>A0A1R3T0M0</accession>
<dbReference type="KEGG" id="psac:PSM36_1884"/>
<dbReference type="PROSITE" id="PS51257">
    <property type="entry name" value="PROKAR_LIPOPROTEIN"/>
    <property type="match status" value="1"/>
</dbReference>
<dbReference type="Pfam" id="PF11738">
    <property type="entry name" value="DUF3298"/>
    <property type="match status" value="1"/>
</dbReference>
<proteinExistence type="predicted"/>
<dbReference type="Proteomes" id="UP000187464">
    <property type="component" value="Chromosome I"/>
</dbReference>
<evidence type="ECO:0000313" key="3">
    <source>
        <dbReference type="Proteomes" id="UP000187464"/>
    </source>
</evidence>
<dbReference type="InterPro" id="IPR037126">
    <property type="entry name" value="PdaC/RsiV-like_sf"/>
</dbReference>
<dbReference type="RefSeq" id="WP_083710996.1">
    <property type="nucleotide sequence ID" value="NZ_LT605205.1"/>
</dbReference>
<keyword evidence="3" id="KW-1185">Reference proteome</keyword>